<keyword evidence="3" id="KW-0393">Immunoglobulin domain</keyword>
<dbReference type="InterPro" id="IPR007110">
    <property type="entry name" value="Ig-like_dom"/>
</dbReference>
<protein>
    <recommendedName>
        <fullName evidence="5">Ig-like domain-containing protein</fullName>
    </recommendedName>
</protein>
<evidence type="ECO:0000256" key="3">
    <source>
        <dbReference type="ARBA" id="ARBA00023319"/>
    </source>
</evidence>
<dbReference type="PANTHER" id="PTHR12231:SF253">
    <property type="entry name" value="DPR-INTERACTING PROTEIN ETA, ISOFORM B-RELATED"/>
    <property type="match status" value="1"/>
</dbReference>
<evidence type="ECO:0000256" key="1">
    <source>
        <dbReference type="ARBA" id="ARBA00022737"/>
    </source>
</evidence>
<feature type="chain" id="PRO_5022736529" description="Ig-like domain-containing protein" evidence="4">
    <location>
        <begin position="23"/>
        <end position="205"/>
    </location>
</feature>
<evidence type="ECO:0000256" key="4">
    <source>
        <dbReference type="SAM" id="SignalP"/>
    </source>
</evidence>
<evidence type="ECO:0000256" key="2">
    <source>
        <dbReference type="ARBA" id="ARBA00023157"/>
    </source>
</evidence>
<feature type="domain" description="Ig-like" evidence="5">
    <location>
        <begin position="127"/>
        <end position="164"/>
    </location>
</feature>
<dbReference type="PANTHER" id="PTHR12231">
    <property type="entry name" value="CTX-RELATED TYPE I TRANSMEMBRANE PROTEIN"/>
    <property type="match status" value="1"/>
</dbReference>
<dbReference type="Pfam" id="PF07679">
    <property type="entry name" value="I-set"/>
    <property type="match status" value="1"/>
</dbReference>
<evidence type="ECO:0000259" key="5">
    <source>
        <dbReference type="PROSITE" id="PS50835"/>
    </source>
</evidence>
<dbReference type="CDD" id="cd00096">
    <property type="entry name" value="Ig"/>
    <property type="match status" value="1"/>
</dbReference>
<dbReference type="Proteomes" id="UP000324832">
    <property type="component" value="Unassembled WGS sequence"/>
</dbReference>
<evidence type="ECO:0000313" key="6">
    <source>
        <dbReference type="EMBL" id="VVD00788.1"/>
    </source>
</evidence>
<dbReference type="SUPFAM" id="SSF48726">
    <property type="entry name" value="Immunoglobulin"/>
    <property type="match status" value="1"/>
</dbReference>
<keyword evidence="2" id="KW-1015">Disulfide bond</keyword>
<sequence>MSRATVIITLLGVSVLFHSSTSVDLPRFVGPGSNVTVAVGRDAVFICRVDELQSFKVAWLRVDTQTVLTIAAHVITKNHRISVIHGDGTWTLVLRDVTPADGGSYMCQVNTEPMMSQLHELHVVVSPDIDDEASSGDVTVDEGERLALRCVASGTPTPIAPSVWSGHAAAWALTGSSVILQCTSEAYPIAASYWVFDGELLVNGR</sequence>
<feature type="signal peptide" evidence="4">
    <location>
        <begin position="1"/>
        <end position="22"/>
    </location>
</feature>
<evidence type="ECO:0000313" key="7">
    <source>
        <dbReference type="Proteomes" id="UP000324832"/>
    </source>
</evidence>
<accession>A0A5E4QS32</accession>
<dbReference type="InterPro" id="IPR013783">
    <property type="entry name" value="Ig-like_fold"/>
</dbReference>
<dbReference type="InterPro" id="IPR051170">
    <property type="entry name" value="Neural/epithelial_adhesion"/>
</dbReference>
<dbReference type="Gene3D" id="2.60.40.10">
    <property type="entry name" value="Immunoglobulins"/>
    <property type="match status" value="2"/>
</dbReference>
<dbReference type="PROSITE" id="PS50835">
    <property type="entry name" value="IG_LIKE"/>
    <property type="match status" value="2"/>
</dbReference>
<gene>
    <name evidence="6" type="ORF">LSINAPIS_LOCUS11353</name>
</gene>
<feature type="domain" description="Ig-like" evidence="5">
    <location>
        <begin position="26"/>
        <end position="126"/>
    </location>
</feature>
<name>A0A5E4QS32_9NEOP</name>
<keyword evidence="1" id="KW-0677">Repeat</keyword>
<dbReference type="InterPro" id="IPR013098">
    <property type="entry name" value="Ig_I-set"/>
</dbReference>
<dbReference type="SMART" id="SM00409">
    <property type="entry name" value="IG"/>
    <property type="match status" value="1"/>
</dbReference>
<organism evidence="6 7">
    <name type="scientific">Leptidea sinapis</name>
    <dbReference type="NCBI Taxonomy" id="189913"/>
    <lineage>
        <taxon>Eukaryota</taxon>
        <taxon>Metazoa</taxon>
        <taxon>Ecdysozoa</taxon>
        <taxon>Arthropoda</taxon>
        <taxon>Hexapoda</taxon>
        <taxon>Insecta</taxon>
        <taxon>Pterygota</taxon>
        <taxon>Neoptera</taxon>
        <taxon>Endopterygota</taxon>
        <taxon>Lepidoptera</taxon>
        <taxon>Glossata</taxon>
        <taxon>Ditrysia</taxon>
        <taxon>Papilionoidea</taxon>
        <taxon>Pieridae</taxon>
        <taxon>Dismorphiinae</taxon>
        <taxon>Leptidea</taxon>
    </lineage>
</organism>
<dbReference type="EMBL" id="FZQP02004989">
    <property type="protein sequence ID" value="VVD00788.1"/>
    <property type="molecule type" value="Genomic_DNA"/>
</dbReference>
<dbReference type="GO" id="GO:0043005">
    <property type="term" value="C:neuron projection"/>
    <property type="evidence" value="ECO:0007669"/>
    <property type="project" value="TreeGrafter"/>
</dbReference>
<keyword evidence="4" id="KW-0732">Signal</keyword>
<reference evidence="6 7" key="1">
    <citation type="submission" date="2017-07" db="EMBL/GenBank/DDBJ databases">
        <authorList>
            <person name="Talla V."/>
            <person name="Backstrom N."/>
        </authorList>
    </citation>
    <scope>NUCLEOTIDE SEQUENCE [LARGE SCALE GENOMIC DNA]</scope>
</reference>
<proteinExistence type="predicted"/>
<keyword evidence="7" id="KW-1185">Reference proteome</keyword>
<dbReference type="InterPro" id="IPR036179">
    <property type="entry name" value="Ig-like_dom_sf"/>
</dbReference>
<dbReference type="InterPro" id="IPR003599">
    <property type="entry name" value="Ig_sub"/>
</dbReference>
<dbReference type="AlphaFoldDB" id="A0A5E4QS32"/>